<proteinExistence type="predicted"/>
<dbReference type="InterPro" id="IPR004821">
    <property type="entry name" value="Cyt_trans-like"/>
</dbReference>
<organism evidence="2">
    <name type="scientific">marine metagenome</name>
    <dbReference type="NCBI Taxonomy" id="408172"/>
    <lineage>
        <taxon>unclassified sequences</taxon>
        <taxon>metagenomes</taxon>
        <taxon>ecological metagenomes</taxon>
    </lineage>
</organism>
<dbReference type="Gene3D" id="3.40.50.620">
    <property type="entry name" value="HUPs"/>
    <property type="match status" value="1"/>
</dbReference>
<feature type="domain" description="Cytidyltransferase-like" evidence="1">
    <location>
        <begin position="14"/>
        <end position="122"/>
    </location>
</feature>
<protein>
    <recommendedName>
        <fullName evidence="1">Cytidyltransferase-like domain-containing protein</fullName>
    </recommendedName>
</protein>
<name>A0A382MXQ7_9ZZZZ</name>
<sequence length="270" mass="30593">MKLVEARGDDVTFTFGRFNPPTTGHEKLIDATKKIGGRNYRVYASHTQDSRRNPLDHKTKISYMKRMFRKHSSHIIDDAALTAIHVAVKLYDEGFKNLTMVVGSDRVRDFQKLLDDYNGVKARHGLYDFNTIKVKSAGERDPDAEGISGMSASKMRKAAQDNDYDSFAKGLPLGYRGGKRLFKDVQKQMKVKGFNEWADDLDEASIFQAIKIAGGKKIFKKEYEGALKLYKQFTKRGDKSAVAIHKAATSYRHVDTRQLQRYIDAIGSAR</sequence>
<dbReference type="Pfam" id="PF01467">
    <property type="entry name" value="CTP_transf_like"/>
    <property type="match status" value="1"/>
</dbReference>
<gene>
    <name evidence="2" type="ORF">METZ01_LOCUS305962</name>
</gene>
<dbReference type="GO" id="GO:0003824">
    <property type="term" value="F:catalytic activity"/>
    <property type="evidence" value="ECO:0007669"/>
    <property type="project" value="InterPro"/>
</dbReference>
<evidence type="ECO:0000259" key="1">
    <source>
        <dbReference type="Pfam" id="PF01467"/>
    </source>
</evidence>
<evidence type="ECO:0000313" key="2">
    <source>
        <dbReference type="EMBL" id="SVC53108.1"/>
    </source>
</evidence>
<dbReference type="EMBL" id="UINC01096321">
    <property type="protein sequence ID" value="SVC53108.1"/>
    <property type="molecule type" value="Genomic_DNA"/>
</dbReference>
<reference evidence="2" key="1">
    <citation type="submission" date="2018-05" db="EMBL/GenBank/DDBJ databases">
        <authorList>
            <person name="Lanie J.A."/>
            <person name="Ng W.-L."/>
            <person name="Kazmierczak K.M."/>
            <person name="Andrzejewski T.M."/>
            <person name="Davidsen T.M."/>
            <person name="Wayne K.J."/>
            <person name="Tettelin H."/>
            <person name="Glass J.I."/>
            <person name="Rusch D."/>
            <person name="Podicherti R."/>
            <person name="Tsui H.-C.T."/>
            <person name="Winkler M.E."/>
        </authorList>
    </citation>
    <scope>NUCLEOTIDE SEQUENCE</scope>
</reference>
<dbReference type="SUPFAM" id="SSF52374">
    <property type="entry name" value="Nucleotidylyl transferase"/>
    <property type="match status" value="1"/>
</dbReference>
<dbReference type="InterPro" id="IPR014729">
    <property type="entry name" value="Rossmann-like_a/b/a_fold"/>
</dbReference>
<accession>A0A382MXQ7</accession>
<dbReference type="AlphaFoldDB" id="A0A382MXQ7"/>